<gene>
    <name evidence="2" type="primary">Acey_s0313.g2189</name>
    <name evidence="2" type="ORF">Y032_0313g2189</name>
</gene>
<organism evidence="2 3">
    <name type="scientific">Ancylostoma ceylanicum</name>
    <dbReference type="NCBI Taxonomy" id="53326"/>
    <lineage>
        <taxon>Eukaryota</taxon>
        <taxon>Metazoa</taxon>
        <taxon>Ecdysozoa</taxon>
        <taxon>Nematoda</taxon>
        <taxon>Chromadorea</taxon>
        <taxon>Rhabditida</taxon>
        <taxon>Rhabditina</taxon>
        <taxon>Rhabditomorpha</taxon>
        <taxon>Strongyloidea</taxon>
        <taxon>Ancylostomatidae</taxon>
        <taxon>Ancylostomatinae</taxon>
        <taxon>Ancylostoma</taxon>
    </lineage>
</organism>
<name>A0A016S313_9BILA</name>
<sequence length="173" mass="19142">MPIARYQSRCGSGGLCGGLVASHGLPSPDAFPLVTDPQPALRIPHRRLCASYFLKVRRLVPVLSPLLPHTNFMKSVQPLAWKQGSKPGDIDLFQSCKAPHSVWFTELDLQSRADTAQSPCCKSDATRVERGPRPNMPSAGADRTPTYSAVRVYLQSPKKKEACNMKLEIDNWR</sequence>
<dbReference type="Proteomes" id="UP000024635">
    <property type="component" value="Unassembled WGS sequence"/>
</dbReference>
<dbReference type="EMBL" id="JARK01001649">
    <property type="protein sequence ID" value="EYB84619.1"/>
    <property type="molecule type" value="Genomic_DNA"/>
</dbReference>
<evidence type="ECO:0000256" key="1">
    <source>
        <dbReference type="SAM" id="MobiDB-lite"/>
    </source>
</evidence>
<dbReference type="AlphaFoldDB" id="A0A016S313"/>
<accession>A0A016S313</accession>
<feature type="region of interest" description="Disordered" evidence="1">
    <location>
        <begin position="121"/>
        <end position="143"/>
    </location>
</feature>
<keyword evidence="3" id="KW-1185">Reference proteome</keyword>
<proteinExistence type="predicted"/>
<evidence type="ECO:0000313" key="3">
    <source>
        <dbReference type="Proteomes" id="UP000024635"/>
    </source>
</evidence>
<reference evidence="3" key="1">
    <citation type="journal article" date="2015" name="Nat. Genet.">
        <title>The genome and transcriptome of the zoonotic hookworm Ancylostoma ceylanicum identify infection-specific gene families.</title>
        <authorList>
            <person name="Schwarz E.M."/>
            <person name="Hu Y."/>
            <person name="Antoshechkin I."/>
            <person name="Miller M.M."/>
            <person name="Sternberg P.W."/>
            <person name="Aroian R.V."/>
        </authorList>
    </citation>
    <scope>NUCLEOTIDE SEQUENCE</scope>
    <source>
        <strain evidence="3">HY135</strain>
    </source>
</reference>
<evidence type="ECO:0000313" key="2">
    <source>
        <dbReference type="EMBL" id="EYB84619.1"/>
    </source>
</evidence>
<protein>
    <submittedName>
        <fullName evidence="2">Uncharacterized protein</fullName>
    </submittedName>
</protein>
<comment type="caution">
    <text evidence="2">The sequence shown here is derived from an EMBL/GenBank/DDBJ whole genome shotgun (WGS) entry which is preliminary data.</text>
</comment>